<dbReference type="Proteomes" id="UP000230709">
    <property type="component" value="Chromosome"/>
</dbReference>
<keyword evidence="9" id="KW-0227">DNA damage</keyword>
<dbReference type="STRING" id="595536.GCA_000178815_04242"/>
<evidence type="ECO:0000256" key="10">
    <source>
        <dbReference type="SAM" id="Coils"/>
    </source>
</evidence>
<dbReference type="SUPFAM" id="SSF52540">
    <property type="entry name" value="P-loop containing nucleoside triphosphate hydrolases"/>
    <property type="match status" value="1"/>
</dbReference>
<keyword evidence="10" id="KW-0175">Coiled coil</keyword>
<dbReference type="NCBIfam" id="TIGR00611">
    <property type="entry name" value="recf"/>
    <property type="match status" value="1"/>
</dbReference>
<keyword evidence="8 9" id="KW-0238">DNA-binding</keyword>
<feature type="coiled-coil region" evidence="10">
    <location>
        <begin position="166"/>
        <end position="210"/>
    </location>
</feature>
<keyword evidence="4 9" id="KW-0963">Cytoplasm</keyword>
<evidence type="ECO:0000256" key="3">
    <source>
        <dbReference type="ARBA" id="ARBA00020170"/>
    </source>
</evidence>
<dbReference type="GO" id="GO:0005737">
    <property type="term" value="C:cytoplasm"/>
    <property type="evidence" value="ECO:0007669"/>
    <property type="project" value="UniProtKB-SubCell"/>
</dbReference>
<dbReference type="PANTHER" id="PTHR32182">
    <property type="entry name" value="DNA REPLICATION AND REPAIR PROTEIN RECF"/>
    <property type="match status" value="1"/>
</dbReference>
<dbReference type="GO" id="GO:0003697">
    <property type="term" value="F:single-stranded DNA binding"/>
    <property type="evidence" value="ECO:0007669"/>
    <property type="project" value="UniProtKB-UniRule"/>
</dbReference>
<dbReference type="AlphaFoldDB" id="A0A2D2CX14"/>
<dbReference type="InterPro" id="IPR042174">
    <property type="entry name" value="RecF_2"/>
</dbReference>
<evidence type="ECO:0000256" key="6">
    <source>
        <dbReference type="ARBA" id="ARBA00022741"/>
    </source>
</evidence>
<gene>
    <name evidence="9" type="primary">recF</name>
    <name evidence="12" type="ORF">CQW49_04600</name>
</gene>
<proteinExistence type="inferred from homology"/>
<keyword evidence="9" id="KW-0742">SOS response</keyword>
<keyword evidence="13" id="KW-1185">Reference proteome</keyword>
<keyword evidence="9" id="KW-0234">DNA repair</keyword>
<dbReference type="KEGG" id="mtw:CQW49_04600"/>
<keyword evidence="5 9" id="KW-0235">DNA replication</keyword>
<name>A0A2D2CX14_METT3</name>
<dbReference type="Gene3D" id="3.40.50.300">
    <property type="entry name" value="P-loop containing nucleotide triphosphate hydrolases"/>
    <property type="match status" value="1"/>
</dbReference>
<dbReference type="GO" id="GO:0006260">
    <property type="term" value="P:DNA replication"/>
    <property type="evidence" value="ECO:0007669"/>
    <property type="project" value="UniProtKB-UniRule"/>
</dbReference>
<dbReference type="InterPro" id="IPR003395">
    <property type="entry name" value="RecF/RecN/SMC_N"/>
</dbReference>
<dbReference type="Pfam" id="PF02463">
    <property type="entry name" value="SMC_N"/>
    <property type="match status" value="1"/>
</dbReference>
<sequence length="382" mass="41201">MISADPPLAPRVRRLRLADFRSYAALDIAILSPLVALTGENGAGKTNILEALSLFSPGRGLRGAEIAECARRQGAGGFAVSIDLDSDDRLMQLGHGFEIGAPGETPARRFRIDRVPVSSARAFADHLRPLWLTPAMDGLFAGSAGDRRRFLDRLTMSVDAEHGARAARLERALRNRNRLLAEEQADSRWLTAAEREIAALAVAVAAARRDTVERLRALIAAERDDASPFPFAELSIDGELERLVGEEPALRVEDHYRSVLAAMRRRDAAAGRTLSGPQASDLLVRHGPKDEAARACSTGEQKALLTGLVLAHARLVAATTGTAPLLLLDEIAAHFDALRREALFEALARIGGQVWMTGADPRVFDSLTGRADLLRVTPGRVG</sequence>
<keyword evidence="7 9" id="KW-0067">ATP-binding</keyword>
<comment type="similarity">
    <text evidence="2 9">Belongs to the RecF family.</text>
</comment>
<dbReference type="EMBL" id="CP023737">
    <property type="protein sequence ID" value="ATQ67253.1"/>
    <property type="molecule type" value="Genomic_DNA"/>
</dbReference>
<protein>
    <recommendedName>
        <fullName evidence="3 9">DNA replication and repair protein RecF</fullName>
    </recommendedName>
</protein>
<dbReference type="InterPro" id="IPR018078">
    <property type="entry name" value="DNA-binding_RecF_CS"/>
</dbReference>
<dbReference type="PANTHER" id="PTHR32182:SF0">
    <property type="entry name" value="DNA REPLICATION AND REPAIR PROTEIN RECF"/>
    <property type="match status" value="1"/>
</dbReference>
<reference evidence="13" key="1">
    <citation type="submission" date="2017-10" db="EMBL/GenBank/DDBJ databases">
        <title>Completed PacBio SMRT sequence of Methylosinus trichosporium OB3b reveals presence of a third large plasmid.</title>
        <authorList>
            <person name="Charles T.C."/>
            <person name="Lynch M.D.J."/>
            <person name="Heil J.R."/>
            <person name="Cheng J."/>
        </authorList>
    </citation>
    <scope>NUCLEOTIDE SEQUENCE [LARGE SCALE GENOMIC DNA]</scope>
    <source>
        <strain evidence="13">OB3b</strain>
    </source>
</reference>
<evidence type="ECO:0000256" key="4">
    <source>
        <dbReference type="ARBA" id="ARBA00022490"/>
    </source>
</evidence>
<evidence type="ECO:0000259" key="11">
    <source>
        <dbReference type="Pfam" id="PF02463"/>
    </source>
</evidence>
<keyword evidence="6 9" id="KW-0547">Nucleotide-binding</keyword>
<dbReference type="GO" id="GO:0009432">
    <property type="term" value="P:SOS response"/>
    <property type="evidence" value="ECO:0007669"/>
    <property type="project" value="UniProtKB-UniRule"/>
</dbReference>
<evidence type="ECO:0000256" key="1">
    <source>
        <dbReference type="ARBA" id="ARBA00004496"/>
    </source>
</evidence>
<dbReference type="HAMAP" id="MF_00365">
    <property type="entry name" value="RecF"/>
    <property type="match status" value="1"/>
</dbReference>
<evidence type="ECO:0000256" key="9">
    <source>
        <dbReference type="HAMAP-Rule" id="MF_00365"/>
    </source>
</evidence>
<feature type="domain" description="RecF/RecN/SMC N-terminal" evidence="11">
    <location>
        <begin position="12"/>
        <end position="353"/>
    </location>
</feature>
<dbReference type="InterPro" id="IPR001238">
    <property type="entry name" value="DNA-binding_RecF"/>
</dbReference>
<dbReference type="InterPro" id="IPR027417">
    <property type="entry name" value="P-loop_NTPase"/>
</dbReference>
<dbReference type="GO" id="GO:0000731">
    <property type="term" value="P:DNA synthesis involved in DNA repair"/>
    <property type="evidence" value="ECO:0007669"/>
    <property type="project" value="TreeGrafter"/>
</dbReference>
<dbReference type="GO" id="GO:0005524">
    <property type="term" value="F:ATP binding"/>
    <property type="evidence" value="ECO:0007669"/>
    <property type="project" value="UniProtKB-UniRule"/>
</dbReference>
<comment type="subcellular location">
    <subcellularLocation>
        <location evidence="1 9">Cytoplasm</location>
    </subcellularLocation>
</comment>
<evidence type="ECO:0000313" key="13">
    <source>
        <dbReference type="Proteomes" id="UP000230709"/>
    </source>
</evidence>
<evidence type="ECO:0000256" key="7">
    <source>
        <dbReference type="ARBA" id="ARBA00022840"/>
    </source>
</evidence>
<accession>A0A2D2CX14</accession>
<evidence type="ECO:0000256" key="2">
    <source>
        <dbReference type="ARBA" id="ARBA00008016"/>
    </source>
</evidence>
<evidence type="ECO:0000256" key="5">
    <source>
        <dbReference type="ARBA" id="ARBA00022705"/>
    </source>
</evidence>
<dbReference type="Gene3D" id="1.20.1050.90">
    <property type="entry name" value="RecF/RecN/SMC, N-terminal domain"/>
    <property type="match status" value="1"/>
</dbReference>
<comment type="function">
    <text evidence="9">The RecF protein is involved in DNA metabolism; it is required for DNA replication and normal SOS inducibility. RecF binds preferentially to single-stranded, linear DNA. It also seems to bind ATP.</text>
</comment>
<feature type="binding site" evidence="9">
    <location>
        <begin position="39"/>
        <end position="46"/>
    </location>
    <ligand>
        <name>ATP</name>
        <dbReference type="ChEBI" id="CHEBI:30616"/>
    </ligand>
</feature>
<dbReference type="RefSeq" id="WP_003612879.1">
    <property type="nucleotide sequence ID" value="NZ_ADVE02000001.1"/>
</dbReference>
<dbReference type="SMR" id="A0A2D2CX14"/>
<dbReference type="GO" id="GO:0006302">
    <property type="term" value="P:double-strand break repair"/>
    <property type="evidence" value="ECO:0007669"/>
    <property type="project" value="TreeGrafter"/>
</dbReference>
<dbReference type="PROSITE" id="PS00617">
    <property type="entry name" value="RECF_1"/>
    <property type="match status" value="1"/>
</dbReference>
<evidence type="ECO:0000313" key="12">
    <source>
        <dbReference type="EMBL" id="ATQ67253.1"/>
    </source>
</evidence>
<evidence type="ECO:0000256" key="8">
    <source>
        <dbReference type="ARBA" id="ARBA00023125"/>
    </source>
</evidence>
<organism evidence="12 13">
    <name type="scientific">Methylosinus trichosporium (strain ATCC 35070 / NCIMB 11131 / UNIQEM 75 / OB3b)</name>
    <dbReference type="NCBI Taxonomy" id="595536"/>
    <lineage>
        <taxon>Bacteria</taxon>
        <taxon>Pseudomonadati</taxon>
        <taxon>Pseudomonadota</taxon>
        <taxon>Alphaproteobacteria</taxon>
        <taxon>Hyphomicrobiales</taxon>
        <taxon>Methylocystaceae</taxon>
        <taxon>Methylosinus</taxon>
    </lineage>
</organism>